<evidence type="ECO:0000313" key="5">
    <source>
        <dbReference type="EMBL" id="KAG6420161.1"/>
    </source>
</evidence>
<feature type="region of interest" description="Disordered" evidence="3">
    <location>
        <begin position="1208"/>
        <end position="1237"/>
    </location>
</feature>
<accession>A0A8X8ZXG7</accession>
<feature type="region of interest" description="Disordered" evidence="3">
    <location>
        <begin position="316"/>
        <end position="417"/>
    </location>
</feature>
<feature type="region of interest" description="Disordered" evidence="3">
    <location>
        <begin position="429"/>
        <end position="491"/>
    </location>
</feature>
<feature type="compositionally biased region" description="Polar residues" evidence="3">
    <location>
        <begin position="840"/>
        <end position="893"/>
    </location>
</feature>
<dbReference type="GO" id="GO:0031490">
    <property type="term" value="F:chromatin DNA binding"/>
    <property type="evidence" value="ECO:0007669"/>
    <property type="project" value="InterPro"/>
</dbReference>
<feature type="region of interest" description="Disordered" evidence="3">
    <location>
        <begin position="1017"/>
        <end position="1047"/>
    </location>
</feature>
<feature type="compositionally biased region" description="Polar residues" evidence="3">
    <location>
        <begin position="792"/>
        <end position="806"/>
    </location>
</feature>
<name>A0A8X8ZXG7_SALSN</name>
<dbReference type="GO" id="GO:0005634">
    <property type="term" value="C:nucleus"/>
    <property type="evidence" value="ECO:0007669"/>
    <property type="project" value="UniProtKB-SubCell"/>
</dbReference>
<proteinExistence type="predicted"/>
<dbReference type="FunFam" id="1.10.246.20:FF:000003">
    <property type="entry name" value="Mediator of RNA polymerase II transcription subunit 15a"/>
    <property type="match status" value="1"/>
</dbReference>
<evidence type="ECO:0000256" key="3">
    <source>
        <dbReference type="SAM" id="MobiDB-lite"/>
    </source>
</evidence>
<organism evidence="5">
    <name type="scientific">Salvia splendens</name>
    <name type="common">Scarlet sage</name>
    <dbReference type="NCBI Taxonomy" id="180675"/>
    <lineage>
        <taxon>Eukaryota</taxon>
        <taxon>Viridiplantae</taxon>
        <taxon>Streptophyta</taxon>
        <taxon>Embryophyta</taxon>
        <taxon>Tracheophyta</taxon>
        <taxon>Spermatophyta</taxon>
        <taxon>Magnoliopsida</taxon>
        <taxon>eudicotyledons</taxon>
        <taxon>Gunneridae</taxon>
        <taxon>Pentapetalae</taxon>
        <taxon>asterids</taxon>
        <taxon>lamiids</taxon>
        <taxon>Lamiales</taxon>
        <taxon>Lamiaceae</taxon>
        <taxon>Nepetoideae</taxon>
        <taxon>Mentheae</taxon>
        <taxon>Salviinae</taxon>
        <taxon>Salvia</taxon>
        <taxon>Salvia subgen. Calosphace</taxon>
        <taxon>core Calosphace</taxon>
    </lineage>
</organism>
<reference evidence="5" key="2">
    <citation type="submission" date="2020-08" db="EMBL/GenBank/DDBJ databases">
        <title>Plant Genome Project.</title>
        <authorList>
            <person name="Zhang R.-G."/>
        </authorList>
    </citation>
    <scope>NUCLEOTIDE SEQUENCE</scope>
    <source>
        <strain evidence="5">Huo1</strain>
        <tissue evidence="5">Leaf</tissue>
    </source>
</reference>
<feature type="compositionally biased region" description="Polar residues" evidence="3">
    <location>
        <begin position="1219"/>
        <end position="1230"/>
    </location>
</feature>
<feature type="compositionally biased region" description="Low complexity" evidence="3">
    <location>
        <begin position="316"/>
        <end position="328"/>
    </location>
</feature>
<feature type="compositionally biased region" description="Polar residues" evidence="3">
    <location>
        <begin position="981"/>
        <end position="1005"/>
    </location>
</feature>
<evidence type="ECO:0000256" key="1">
    <source>
        <dbReference type="ARBA" id="ARBA00004123"/>
    </source>
</evidence>
<dbReference type="Gene3D" id="1.10.246.20">
    <property type="entry name" value="Coactivator CBP, KIX domain"/>
    <property type="match status" value="1"/>
</dbReference>
<reference evidence="5" key="1">
    <citation type="submission" date="2018-01" db="EMBL/GenBank/DDBJ databases">
        <authorList>
            <person name="Mao J.F."/>
        </authorList>
    </citation>
    <scope>NUCLEOTIDE SEQUENCE</scope>
    <source>
        <strain evidence="5">Huo1</strain>
        <tissue evidence="5">Leaf</tissue>
    </source>
</reference>
<feature type="region of interest" description="Disordered" evidence="3">
    <location>
        <begin position="840"/>
        <end position="901"/>
    </location>
</feature>
<feature type="region of interest" description="Disordered" evidence="3">
    <location>
        <begin position="135"/>
        <end position="168"/>
    </location>
</feature>
<dbReference type="PANTHER" id="PTHR33137">
    <property type="entry name" value="MEDIATOR OF RNA POLYMERASE II TRANSCRIPTION SUBUNIT 15A-RELATED"/>
    <property type="match status" value="1"/>
</dbReference>
<dbReference type="GO" id="GO:0003713">
    <property type="term" value="F:transcription coactivator activity"/>
    <property type="evidence" value="ECO:0007669"/>
    <property type="project" value="InterPro"/>
</dbReference>
<dbReference type="InterPro" id="IPR036546">
    <property type="entry name" value="MED15_KIX"/>
</dbReference>
<sequence>MASQVIGGEAVPAAGMEGGDWRSQLQQDSRQRIVNKMQLELESQLDLVIWSLWSVKCSNADENHEEVDVLFVILNRLMGMETLKRHLPFSGQEGLQELKKIAIRFEEKIYTAATSQSDYLRRISLKMLTMENKSQNPMANSLQSNAASNSKNPQDPVSQSMQSQMQNQVQQLPIPMVSNQSRQQILSQNIQNNIPSTGVPNSAGLTPSMPSVGSMTQGTMPNVSIQNPNMQNMSSITPNAVGNSMGQGVPANMYASSQRQIMGRQQQVVSQDGQQQSQNSQQYLYNQQLQQQILKQKYGQGGLQQSMVQSQQQQQNLLQPNQLQSSQPAVMQSSLRQTSASSTLQNQQTSLQQSSQSMLQQQPQPVLRQQQQQQPQQPPIMHQQQSSISQHPMLSSQQQQQQQQQQLSTQQPSPANMQQNQMIAQQNNMLDTQHQQQQQQRIMTQQSNISNMQQHQSINQQNNLPNMHQQQSSGQQNNLPNMHQQQSGGQANLSGFQQQQMGGIQHVNSSLQSNQQPVHILQQSKLAAQQQMQQNMANMLPNQAQPSQSQPMQQQLMSQIQSQPGQLQQQMGLQQPPNTLPRDMQQRIQSSGPMLQQQATIDQQKQLLQSSRVMPEVPLNSSSQTGNANGGEWQEEIYQKIKSMHELYYPELNDMYQRMAAKLQQHDSHPQQPKNDQLDKLRFLKVMLERLIMFLRTNKNDIQANLKEKVAGVEKQILNLITSNRPRKPGSSLQGQVTQPHMHALQQPQQQQPQMSQMHSNEGQMNPQMQQMNIQSSMMPTQQNNMTSLQHNTLSSGYGVSNSRQNMLDGLPPSSNIDPGQGNVLNQMQQQGTMNSLQQNPVGVSQQMASSISSQNGPTSLQPNVNSLQSNSNTLQPQQIKQEQQMFSSQHLKQFQQRQMQQQYMPRQQLLQQQQQQQQTSQQQLGQFPGQQMTQLNQMNDTNDMKTRHQMGAKPGGLQQHNSSGHRTSYHHQQMKPGTPFSMSSQNALQATSPQIGHHSSPQIDQQSILTLHNKAGTPLQSANSPFVAPSPSTSMAPSPMPGDSEKMNSGISSISNAGNGMHHPTTAVSMPNQSLAIGTPGISASPLLAEFPSPDVIHGVAPTIVSRNSNVVEQPVERLIKVAKFISPKALSASVSDISSVVSMVDRIAGSAPGNGSRAAVGEDLVAMTKCRLQARNFFTQDGPSGAKKMRRYTSAMPCNVVSSSGSVNNDNLRHLNGNESDGESTGASNVKRPRTEANHALEEELRDINQRLIDTVVYISEDDVDPTAVAAASEGGEGTIVKCSFSAVALSPNLKSQYASAQISPIQPLRLLVPNTYPNCSPILLDKFPAEVREKVTSNKLQGTYTRFECAFSLKPNLNGYNASYFVVVKEYEDLSIKAKSRFSISLRSLTQPMSLEHIARTWDNCARAVISEYAQKSGGGTFSSKYGTWDDCRSAA</sequence>
<feature type="compositionally biased region" description="Low complexity" evidence="3">
    <location>
        <begin position="139"/>
        <end position="168"/>
    </location>
</feature>
<feature type="compositionally biased region" description="Low complexity" evidence="3">
    <location>
        <begin position="739"/>
        <end position="763"/>
    </location>
</feature>
<feature type="compositionally biased region" description="Polar residues" evidence="3">
    <location>
        <begin position="447"/>
        <end position="491"/>
    </location>
</feature>
<keyword evidence="2" id="KW-0539">Nucleus</keyword>
<protein>
    <recommendedName>
        <fullName evidence="4">Mediator complex subunit 15 KIX domain-containing protein</fullName>
    </recommendedName>
</protein>
<comment type="subcellular location">
    <subcellularLocation>
        <location evidence="1">Nucleus</location>
    </subcellularLocation>
</comment>
<dbReference type="PANTHER" id="PTHR33137:SF4">
    <property type="entry name" value="MEDIATOR OF RNA POLYMERASE II TRANSCRIPTION SUBUNIT 15A-RELATED"/>
    <property type="match status" value="1"/>
</dbReference>
<feature type="region of interest" description="Disordered" evidence="3">
    <location>
        <begin position="946"/>
        <end position="1005"/>
    </location>
</feature>
<feature type="compositionally biased region" description="Low complexity" evidence="3">
    <location>
        <begin position="337"/>
        <end position="417"/>
    </location>
</feature>
<feature type="compositionally biased region" description="Low complexity" evidence="3">
    <location>
        <begin position="429"/>
        <end position="446"/>
    </location>
</feature>
<gene>
    <name evidence="5" type="ORF">SASPL_116680</name>
</gene>
<comment type="caution">
    <text evidence="5">The sequence shown here is derived from an EMBL/GenBank/DDBJ whole genome shotgun (WGS) entry which is preliminary data.</text>
</comment>
<dbReference type="Pfam" id="PF16987">
    <property type="entry name" value="KIX_2"/>
    <property type="match status" value="1"/>
</dbReference>
<dbReference type="InterPro" id="IPR044661">
    <property type="entry name" value="MED15a/b/c-like"/>
</dbReference>
<dbReference type="EMBL" id="PNBA02000006">
    <property type="protein sequence ID" value="KAG6420161.1"/>
    <property type="molecule type" value="Genomic_DNA"/>
</dbReference>
<keyword evidence="6" id="KW-1185">Reference proteome</keyword>
<feature type="region of interest" description="Disordered" evidence="3">
    <location>
        <begin position="792"/>
        <end position="825"/>
    </location>
</feature>
<feature type="region of interest" description="Disordered" evidence="3">
    <location>
        <begin position="723"/>
        <end position="763"/>
    </location>
</feature>
<feature type="region of interest" description="Disordered" evidence="3">
    <location>
        <begin position="541"/>
        <end position="573"/>
    </location>
</feature>
<evidence type="ECO:0000259" key="4">
    <source>
        <dbReference type="Pfam" id="PF16987"/>
    </source>
</evidence>
<dbReference type="InterPro" id="IPR036529">
    <property type="entry name" value="KIX_dom_sf"/>
</dbReference>
<evidence type="ECO:0000313" key="6">
    <source>
        <dbReference type="Proteomes" id="UP000298416"/>
    </source>
</evidence>
<feature type="compositionally biased region" description="Polar residues" evidence="3">
    <location>
        <begin position="813"/>
        <end position="825"/>
    </location>
</feature>
<dbReference type="Proteomes" id="UP000298416">
    <property type="component" value="Unassembled WGS sequence"/>
</dbReference>
<feature type="domain" description="Mediator complex subunit 15 KIX" evidence="4">
    <location>
        <begin position="80"/>
        <end position="140"/>
    </location>
</feature>
<evidence type="ECO:0000256" key="2">
    <source>
        <dbReference type="ARBA" id="ARBA00023242"/>
    </source>
</evidence>